<protein>
    <submittedName>
        <fullName evidence="1">Uncharacterized protein</fullName>
    </submittedName>
</protein>
<accession>I4B1I2</accession>
<proteinExistence type="predicted"/>
<name>I4B1I2_TURPD</name>
<dbReference type="EMBL" id="CP002959">
    <property type="protein sequence ID" value="AFM11139.1"/>
    <property type="molecule type" value="Genomic_DNA"/>
</dbReference>
<keyword evidence="2" id="KW-1185">Reference proteome</keyword>
<dbReference type="RefSeq" id="WP_014801659.1">
    <property type="nucleotide sequence ID" value="NC_018020.1"/>
</dbReference>
<dbReference type="KEGG" id="tpx:Turpa_0483"/>
<dbReference type="STRING" id="869212.Turpa_0483"/>
<sequence length="381" mass="42026">MKLLKTGVLLGVLMAPLIHAEKLRKVIILDFKNLDKNPDYSYLEDSITEAIRNDLKAKFDFKELPQKDWRNLAEKNYFLWPEENHSRGFALNLGLLARQDIAIGGYYQAIIEKKARRGAKAHDFVIRAHVFVLDIGKKKVVSEFDMIMPADASLFGAVEELAARVVKESKSVLPNKGEAGKQQFDDDEIGPHELGLIAGTGVYAQPKQFSGNYTTDNALYTKDFKSAISASAFYAYHDFLVSHMQLHLMGGAQFASNDLAVATDSKRIRASLLDISAAGHLGYEMSFWRFTLTPLAGGGFSMASIKLDYTTLSTLPVDANGNTRSGNNLNTSAPFAEGGLKLGIKLTNRLSLNAYGMWRQSFYIGESVSQAYAAGGISFRL</sequence>
<dbReference type="HOGENOM" id="CLU_058829_0_0_12"/>
<reference evidence="1 2" key="1">
    <citation type="submission" date="2012-06" db="EMBL/GenBank/DDBJ databases">
        <title>The complete chromosome of genome of Turneriella parva DSM 21527.</title>
        <authorList>
            <consortium name="US DOE Joint Genome Institute (JGI-PGF)"/>
            <person name="Lucas S."/>
            <person name="Han J."/>
            <person name="Lapidus A."/>
            <person name="Bruce D."/>
            <person name="Goodwin L."/>
            <person name="Pitluck S."/>
            <person name="Peters L."/>
            <person name="Kyrpides N."/>
            <person name="Mavromatis K."/>
            <person name="Ivanova N."/>
            <person name="Mikhailova N."/>
            <person name="Chertkov O."/>
            <person name="Detter J.C."/>
            <person name="Tapia R."/>
            <person name="Han C."/>
            <person name="Land M."/>
            <person name="Hauser L."/>
            <person name="Markowitz V."/>
            <person name="Cheng J.-F."/>
            <person name="Hugenholtz P."/>
            <person name="Woyke T."/>
            <person name="Wu D."/>
            <person name="Gronow S."/>
            <person name="Wellnitz S."/>
            <person name="Brambilla E."/>
            <person name="Klenk H.-P."/>
            <person name="Eisen J.A."/>
        </authorList>
    </citation>
    <scope>NUCLEOTIDE SEQUENCE [LARGE SCALE GENOMIC DNA]</scope>
    <source>
        <strain evidence="2">ATCC BAA-1111 / DSM 21527 / NCTC 11395 / H</strain>
    </source>
</reference>
<evidence type="ECO:0000313" key="1">
    <source>
        <dbReference type="EMBL" id="AFM11139.1"/>
    </source>
</evidence>
<gene>
    <name evidence="1" type="ordered locus">Turpa_0483</name>
</gene>
<dbReference type="AlphaFoldDB" id="I4B1I2"/>
<organism evidence="1 2">
    <name type="scientific">Turneriella parva (strain ATCC BAA-1111 / DSM 21527 / NCTC 11395 / H)</name>
    <name type="common">Leptospira parva</name>
    <dbReference type="NCBI Taxonomy" id="869212"/>
    <lineage>
        <taxon>Bacteria</taxon>
        <taxon>Pseudomonadati</taxon>
        <taxon>Spirochaetota</taxon>
        <taxon>Spirochaetia</taxon>
        <taxon>Leptospirales</taxon>
        <taxon>Leptospiraceae</taxon>
        <taxon>Turneriella</taxon>
    </lineage>
</organism>
<evidence type="ECO:0000313" key="2">
    <source>
        <dbReference type="Proteomes" id="UP000006048"/>
    </source>
</evidence>
<dbReference type="Proteomes" id="UP000006048">
    <property type="component" value="Chromosome"/>
</dbReference>